<dbReference type="Pfam" id="PF04412">
    <property type="entry name" value="AcnX"/>
    <property type="match status" value="1"/>
</dbReference>
<name>A0A5E7G195_PSEFL</name>
<organism evidence="4 5">
    <name type="scientific">Pseudomonas fluorescens</name>
    <dbReference type="NCBI Taxonomy" id="294"/>
    <lineage>
        <taxon>Bacteria</taxon>
        <taxon>Pseudomonadati</taxon>
        <taxon>Pseudomonadota</taxon>
        <taxon>Gammaproteobacteria</taxon>
        <taxon>Pseudomonadales</taxon>
        <taxon>Pseudomonadaceae</taxon>
        <taxon>Pseudomonas</taxon>
    </lineage>
</organism>
<keyword evidence="1" id="KW-0408">Iron</keyword>
<evidence type="ECO:0000259" key="3">
    <source>
        <dbReference type="Pfam" id="PF04412"/>
    </source>
</evidence>
<dbReference type="CDD" id="cd01355">
    <property type="entry name" value="AcnX"/>
    <property type="match status" value="1"/>
</dbReference>
<accession>A0A5E7G195</accession>
<sequence length="425" mass="46204">MNEFIHQIELSERDQAILAGDEGRAAQIALRVILKIAVMQDAKRLVDITSVHVGGSIYTGQASLKVIETLAEMGAKVCVPTSINAISIDRKRWKEQNIDPEFAGYADRLATAFEKMGAKPIFSCTPYVFPEVPKLGDDIVWAESNAIVYSNSVLGARTNRQGDFLDICAAIVGRAPYCGLHLEENRKGNFVINIPKLDNLDSSFYTVLGYLIGKHAGADIPVICGIEEKPNQENLKYLSSTLATSGAVGMFHMIGVTPEAPTLEAALGNKPATRTLNVTQEELLSVFEKLSTTKQEKLDLVLVGSPHFTLGDFAELAPLVDGKQVDAGCDFLITTSQYVYEQAQKSGYIKRIEAFGARISTDICLCMLNADMFPVSTRTAMTNSGKFAHYGPGLVGKDVSFGSLADCVNSAQVGKRIISRPQWLQ</sequence>
<proteinExistence type="predicted"/>
<dbReference type="RefSeq" id="WP_150801479.1">
    <property type="nucleotide sequence ID" value="NZ_CABVHU010000031.1"/>
</dbReference>
<dbReference type="InterPro" id="IPR015931">
    <property type="entry name" value="Acnase/IPM_dHydase_lsu_aba_1/3"/>
</dbReference>
<dbReference type="AlphaFoldDB" id="A0A5E7G195"/>
<dbReference type="OrthoDB" id="1550274at2"/>
<gene>
    <name evidence="4" type="ORF">PS833_06508</name>
</gene>
<dbReference type="InterPro" id="IPR036008">
    <property type="entry name" value="Aconitase_4Fe-4S_dom"/>
</dbReference>
<dbReference type="SUPFAM" id="SSF53732">
    <property type="entry name" value="Aconitase iron-sulfur domain"/>
    <property type="match status" value="1"/>
</dbReference>
<reference evidence="4 5" key="1">
    <citation type="submission" date="2019-09" db="EMBL/GenBank/DDBJ databases">
        <authorList>
            <person name="Chandra G."/>
            <person name="Truman W A."/>
        </authorList>
    </citation>
    <scope>NUCLEOTIDE SEQUENCE [LARGE SCALE GENOMIC DNA]</scope>
    <source>
        <strain evidence="4">PS833</strain>
    </source>
</reference>
<feature type="domain" description="Phosphomevalonate dehydratase large subunit-like" evidence="3">
    <location>
        <begin position="8"/>
        <end position="409"/>
    </location>
</feature>
<dbReference type="InterPro" id="IPR007506">
    <property type="entry name" value="PMDh-L-like_dom"/>
</dbReference>
<dbReference type="PANTHER" id="PTHR36577">
    <property type="entry name" value="DUF521 DOMAIN PROTEIN (AFU_ORTHOLOGUE AFUA_6G00490)"/>
    <property type="match status" value="1"/>
</dbReference>
<evidence type="ECO:0000256" key="2">
    <source>
        <dbReference type="ARBA" id="ARBA00023239"/>
    </source>
</evidence>
<keyword evidence="2" id="KW-0456">Lyase</keyword>
<protein>
    <recommendedName>
        <fullName evidence="3">Phosphomevalonate dehydratase large subunit-like domain-containing protein</fullName>
    </recommendedName>
</protein>
<evidence type="ECO:0000313" key="4">
    <source>
        <dbReference type="EMBL" id="VVO44854.1"/>
    </source>
</evidence>
<evidence type="ECO:0000313" key="5">
    <source>
        <dbReference type="Proteomes" id="UP000409037"/>
    </source>
</evidence>
<dbReference type="EMBL" id="CABVHU010000031">
    <property type="protein sequence ID" value="VVO44854.1"/>
    <property type="molecule type" value="Genomic_DNA"/>
</dbReference>
<dbReference type="Gene3D" id="3.30.499.10">
    <property type="entry name" value="Aconitase, domain 3"/>
    <property type="match status" value="1"/>
</dbReference>
<dbReference type="PANTHER" id="PTHR36577:SF3">
    <property type="entry name" value="DUF521 DOMAIN PROTEIN (AFU_ORTHOLOGUE AFUA_6G00490)"/>
    <property type="match status" value="1"/>
</dbReference>
<dbReference type="GO" id="GO:0016829">
    <property type="term" value="F:lyase activity"/>
    <property type="evidence" value="ECO:0007669"/>
    <property type="project" value="UniProtKB-KW"/>
</dbReference>
<evidence type="ECO:0000256" key="1">
    <source>
        <dbReference type="ARBA" id="ARBA00023004"/>
    </source>
</evidence>
<dbReference type="Proteomes" id="UP000409037">
    <property type="component" value="Unassembled WGS sequence"/>
</dbReference>